<gene>
    <name evidence="3" type="ORF">NG54_07900</name>
</gene>
<dbReference type="RefSeq" id="WP_035354188.1">
    <property type="nucleotide sequence ID" value="NZ_JRUN01000018.1"/>
</dbReference>
<dbReference type="NCBIfam" id="TIGR01554">
    <property type="entry name" value="major_cap_HK97"/>
    <property type="match status" value="1"/>
</dbReference>
<dbReference type="OrthoDB" id="2043141at2"/>
<dbReference type="Proteomes" id="UP000030588">
    <property type="component" value="Unassembled WGS sequence"/>
</dbReference>
<dbReference type="AlphaFoldDB" id="A0A0A6VDW5"/>
<protein>
    <submittedName>
        <fullName evidence="3">Major capsid protein</fullName>
    </submittedName>
</protein>
<evidence type="ECO:0000256" key="1">
    <source>
        <dbReference type="ARBA" id="ARBA00004328"/>
    </source>
</evidence>
<comment type="caution">
    <text evidence="3">The sequence shown here is derived from an EMBL/GenBank/DDBJ whole genome shotgun (WGS) entry which is preliminary data.</text>
</comment>
<accession>A0A0A6VDW5</accession>
<feature type="domain" description="Phage capsid-like C-terminal" evidence="2">
    <location>
        <begin position="96"/>
        <end position="295"/>
    </location>
</feature>
<dbReference type="STRING" id="363870.NG54_07900"/>
<organism evidence="3 4">
    <name type="scientific">Heyndrickxia ginsengihumi</name>
    <dbReference type="NCBI Taxonomy" id="363870"/>
    <lineage>
        <taxon>Bacteria</taxon>
        <taxon>Bacillati</taxon>
        <taxon>Bacillota</taxon>
        <taxon>Bacilli</taxon>
        <taxon>Bacillales</taxon>
        <taxon>Bacillaceae</taxon>
        <taxon>Heyndrickxia</taxon>
    </lineage>
</organism>
<sequence length="388" mass="42751">MGITNLDNKKQAMITAQENLFNAIKQDDEEILNKAMNDFSQVIQDEVLRKARNEFQTELNDQRVIQDRGGDVLTSKELKFYNEVIANGTFEGVETLMPETVINRVFDELVQGHQLLKEIQFVSTGSVTKWIMKNGDVNPAFWGKLTDAIKKKIDNGFKTVNMNLFKLSAYMVVAKSMLDLGPEWLDRYVRTVLVEAMAIALEAAIVAGTGVNQPIGMMKDLDAAHDDTNGYTDKTAIALTDLSPQSLGSKVMKPLTNGGKRTVNNVLIVVNPSDYWEKIFPATTVLNAQGNYVYGVLPIPATIVQSVAVPIGKMVAGLGKNYFLGVGSNEQIVRATEVHIIEDEDVYVTKQYVNGLPQDNISFNVFDISNLLSNTDGETTTESGATTP</sequence>
<proteinExistence type="predicted"/>
<dbReference type="EMBL" id="JRUN01000018">
    <property type="protein sequence ID" value="KHD85678.1"/>
    <property type="molecule type" value="Genomic_DNA"/>
</dbReference>
<dbReference type="Gene3D" id="3.30.2320.10">
    <property type="entry name" value="hypothetical protein PF0899 domain"/>
    <property type="match status" value="1"/>
</dbReference>
<comment type="subcellular location">
    <subcellularLocation>
        <location evidence="1">Virion</location>
    </subcellularLocation>
</comment>
<evidence type="ECO:0000313" key="3">
    <source>
        <dbReference type="EMBL" id="KHD85678.1"/>
    </source>
</evidence>
<dbReference type="Gene3D" id="3.30.2400.10">
    <property type="entry name" value="Major capsid protein gp5"/>
    <property type="match status" value="1"/>
</dbReference>
<dbReference type="Pfam" id="PF05065">
    <property type="entry name" value="Phage_capsid"/>
    <property type="match status" value="1"/>
</dbReference>
<dbReference type="InterPro" id="IPR054612">
    <property type="entry name" value="Phage_capsid-like_C"/>
</dbReference>
<dbReference type="SUPFAM" id="SSF56563">
    <property type="entry name" value="Major capsid protein gp5"/>
    <property type="match status" value="1"/>
</dbReference>
<evidence type="ECO:0000259" key="2">
    <source>
        <dbReference type="Pfam" id="PF05065"/>
    </source>
</evidence>
<name>A0A0A6VDW5_9BACI</name>
<evidence type="ECO:0000313" key="4">
    <source>
        <dbReference type="Proteomes" id="UP000030588"/>
    </source>
</evidence>
<reference evidence="3 4" key="1">
    <citation type="submission" date="2014-10" db="EMBL/GenBank/DDBJ databases">
        <title>Draft genome of phytase producing Bacillus ginsengihumi strain M2.11.</title>
        <authorList>
            <person name="Toymentseva A."/>
            <person name="Boulygina E.A."/>
            <person name="Kazakov S.V."/>
            <person name="Kayumov I."/>
            <person name="Suleimanova A.D."/>
            <person name="Mardanova A.M."/>
            <person name="Maria S.N."/>
            <person name="Sergey M.Y."/>
            <person name="Sharipova M.R."/>
        </authorList>
    </citation>
    <scope>NUCLEOTIDE SEQUENCE [LARGE SCALE GENOMIC DNA]</scope>
    <source>
        <strain evidence="3 4">M2.11</strain>
    </source>
</reference>
<dbReference type="InterPro" id="IPR024455">
    <property type="entry name" value="Phage_capsid"/>
</dbReference>